<dbReference type="PRINTS" id="PR00038">
    <property type="entry name" value="HTHLUXR"/>
</dbReference>
<evidence type="ECO:0000259" key="4">
    <source>
        <dbReference type="PROSITE" id="PS50043"/>
    </source>
</evidence>
<evidence type="ECO:0000256" key="2">
    <source>
        <dbReference type="ARBA" id="ARBA00023125"/>
    </source>
</evidence>
<dbReference type="RefSeq" id="WP_344414444.1">
    <property type="nucleotide sequence ID" value="NZ_BAAAQK010000005.1"/>
</dbReference>
<keyword evidence="1" id="KW-0805">Transcription regulation</keyword>
<name>A0ABN2MUN2_9PSEU</name>
<evidence type="ECO:0000256" key="3">
    <source>
        <dbReference type="ARBA" id="ARBA00023163"/>
    </source>
</evidence>
<dbReference type="SUPFAM" id="SSF46894">
    <property type="entry name" value="C-terminal effector domain of the bipartite response regulators"/>
    <property type="match status" value="1"/>
</dbReference>
<keyword evidence="2" id="KW-0238">DNA-binding</keyword>
<evidence type="ECO:0000256" key="1">
    <source>
        <dbReference type="ARBA" id="ARBA00023015"/>
    </source>
</evidence>
<dbReference type="SMART" id="SM00421">
    <property type="entry name" value="HTH_LUXR"/>
    <property type="match status" value="1"/>
</dbReference>
<dbReference type="Gene3D" id="1.10.10.10">
    <property type="entry name" value="Winged helix-like DNA-binding domain superfamily/Winged helix DNA-binding domain"/>
    <property type="match status" value="1"/>
</dbReference>
<dbReference type="InterPro" id="IPR000792">
    <property type="entry name" value="Tscrpt_reg_LuxR_C"/>
</dbReference>
<reference evidence="5 6" key="1">
    <citation type="journal article" date="2019" name="Int. J. Syst. Evol. Microbiol.">
        <title>The Global Catalogue of Microorganisms (GCM) 10K type strain sequencing project: providing services to taxonomists for standard genome sequencing and annotation.</title>
        <authorList>
            <consortium name="The Broad Institute Genomics Platform"/>
            <consortium name="The Broad Institute Genome Sequencing Center for Infectious Disease"/>
            <person name="Wu L."/>
            <person name="Ma J."/>
        </authorList>
    </citation>
    <scope>NUCLEOTIDE SEQUENCE [LARGE SCALE GENOMIC DNA]</scope>
    <source>
        <strain evidence="5 6">JCM 16009</strain>
    </source>
</reference>
<gene>
    <name evidence="5" type="ORF">GCM10009836_17980</name>
</gene>
<dbReference type="InterPro" id="IPR036388">
    <property type="entry name" value="WH-like_DNA-bd_sf"/>
</dbReference>
<dbReference type="Proteomes" id="UP001500449">
    <property type="component" value="Unassembled WGS sequence"/>
</dbReference>
<evidence type="ECO:0000313" key="6">
    <source>
        <dbReference type="Proteomes" id="UP001500449"/>
    </source>
</evidence>
<comment type="caution">
    <text evidence="5">The sequence shown here is derived from an EMBL/GenBank/DDBJ whole genome shotgun (WGS) entry which is preliminary data.</text>
</comment>
<dbReference type="InterPro" id="IPR029016">
    <property type="entry name" value="GAF-like_dom_sf"/>
</dbReference>
<organism evidence="5 6">
    <name type="scientific">Pseudonocardia ailaonensis</name>
    <dbReference type="NCBI Taxonomy" id="367279"/>
    <lineage>
        <taxon>Bacteria</taxon>
        <taxon>Bacillati</taxon>
        <taxon>Actinomycetota</taxon>
        <taxon>Actinomycetes</taxon>
        <taxon>Pseudonocardiales</taxon>
        <taxon>Pseudonocardiaceae</taxon>
        <taxon>Pseudonocardia</taxon>
    </lineage>
</organism>
<protein>
    <recommendedName>
        <fullName evidence="4">HTH luxR-type domain-containing protein</fullName>
    </recommendedName>
</protein>
<feature type="domain" description="HTH luxR-type" evidence="4">
    <location>
        <begin position="185"/>
        <end position="250"/>
    </location>
</feature>
<dbReference type="PANTHER" id="PTHR44688">
    <property type="entry name" value="DNA-BINDING TRANSCRIPTIONAL ACTIVATOR DEVR_DOSR"/>
    <property type="match status" value="1"/>
</dbReference>
<dbReference type="SUPFAM" id="SSF55781">
    <property type="entry name" value="GAF domain-like"/>
    <property type="match status" value="1"/>
</dbReference>
<sequence>MRAAAAQVPDRIYRAALTLAWMIGDVRTESELVQAACETMSTAVGAEYTAFNRVDLSAGTAQADMLPRFELPSEPDLASAISNHPATRAITSADGGCRPLLLRDLVDWPTFRATPTYETLLGTRGVEHQLLIPVRVHSARRAGLVYTFNRLRGQCFTETDLAAAYLLQGVLAAHHALRAASHHATGTGTTGLTRRENDILHLLSEGLTAAAMGRALRISPRTVQVHIGNIYTKLGVHDRLQAALWFLEREERSNPPSAAGLSEP</sequence>
<dbReference type="PROSITE" id="PS50043">
    <property type="entry name" value="HTH_LUXR_2"/>
    <property type="match status" value="1"/>
</dbReference>
<dbReference type="InterPro" id="IPR016032">
    <property type="entry name" value="Sig_transdc_resp-reg_C-effctor"/>
</dbReference>
<keyword evidence="3" id="KW-0804">Transcription</keyword>
<dbReference type="EMBL" id="BAAAQK010000005">
    <property type="protein sequence ID" value="GAA1839310.1"/>
    <property type="molecule type" value="Genomic_DNA"/>
</dbReference>
<dbReference type="CDD" id="cd06170">
    <property type="entry name" value="LuxR_C_like"/>
    <property type="match status" value="1"/>
</dbReference>
<evidence type="ECO:0000313" key="5">
    <source>
        <dbReference type="EMBL" id="GAA1839310.1"/>
    </source>
</evidence>
<dbReference type="Gene3D" id="3.30.450.40">
    <property type="match status" value="1"/>
</dbReference>
<dbReference type="Pfam" id="PF00196">
    <property type="entry name" value="GerE"/>
    <property type="match status" value="1"/>
</dbReference>
<keyword evidence="6" id="KW-1185">Reference proteome</keyword>
<dbReference type="PANTHER" id="PTHR44688:SF16">
    <property type="entry name" value="DNA-BINDING TRANSCRIPTIONAL ACTIVATOR DEVR_DOSR"/>
    <property type="match status" value="1"/>
</dbReference>
<accession>A0ABN2MUN2</accession>
<proteinExistence type="predicted"/>